<dbReference type="Pfam" id="PF07885">
    <property type="entry name" value="Ion_trans_2"/>
    <property type="match status" value="1"/>
</dbReference>
<evidence type="ECO:0000259" key="2">
    <source>
        <dbReference type="Pfam" id="PF07885"/>
    </source>
</evidence>
<protein>
    <submittedName>
        <fullName evidence="3">Two pore domain potassium channel family protein</fullName>
    </submittedName>
</protein>
<keyword evidence="4" id="KW-1185">Reference proteome</keyword>
<accession>A0A545T5W1</accession>
<evidence type="ECO:0000313" key="3">
    <source>
        <dbReference type="EMBL" id="TQV72627.1"/>
    </source>
</evidence>
<dbReference type="SUPFAM" id="SSF81324">
    <property type="entry name" value="Voltage-gated potassium channels"/>
    <property type="match status" value="1"/>
</dbReference>
<sequence>MLDILLINSLLIAAVVIIHFEALTCISNILPRLPDRRRFKILFGIFGSLAAHVVEIWAFALGYYLLIQEGDFGLLQGNTANTLLDCAYFSFTTYTSLGLGDVEPIGKIRYLAGLESLTGLVLIGWTASFMYIEMQRYWTNNK</sequence>
<keyword evidence="1" id="KW-0812">Transmembrane</keyword>
<keyword evidence="1" id="KW-1133">Transmembrane helix</keyword>
<dbReference type="Proteomes" id="UP000319732">
    <property type="component" value="Unassembled WGS sequence"/>
</dbReference>
<reference evidence="3 4" key="1">
    <citation type="submission" date="2019-06" db="EMBL/GenBank/DDBJ databases">
        <title>Whole genome sequence for Cellvibrionaceae sp. R142.</title>
        <authorList>
            <person name="Wang G."/>
        </authorList>
    </citation>
    <scope>NUCLEOTIDE SEQUENCE [LARGE SCALE GENOMIC DNA]</scope>
    <source>
        <strain evidence="3 4">R142</strain>
    </source>
</reference>
<keyword evidence="3" id="KW-0406">Ion transport</keyword>
<dbReference type="OrthoDB" id="9813518at2"/>
<dbReference type="RefSeq" id="WP_142928357.1">
    <property type="nucleotide sequence ID" value="NZ_ML660098.1"/>
</dbReference>
<proteinExistence type="predicted"/>
<keyword evidence="3" id="KW-0813">Transport</keyword>
<keyword evidence="1" id="KW-0472">Membrane</keyword>
<comment type="caution">
    <text evidence="3">The sequence shown here is derived from an EMBL/GenBank/DDBJ whole genome shotgun (WGS) entry which is preliminary data.</text>
</comment>
<feature type="transmembrane region" description="Helical" evidence="1">
    <location>
        <begin position="42"/>
        <end position="66"/>
    </location>
</feature>
<dbReference type="AlphaFoldDB" id="A0A545T5W1"/>
<dbReference type="EMBL" id="VHSG01000019">
    <property type="protein sequence ID" value="TQV72627.1"/>
    <property type="molecule type" value="Genomic_DNA"/>
</dbReference>
<gene>
    <name evidence="3" type="ORF">FKG94_18205</name>
</gene>
<feature type="transmembrane region" description="Helical" evidence="1">
    <location>
        <begin position="110"/>
        <end position="132"/>
    </location>
</feature>
<feature type="transmembrane region" description="Helical" evidence="1">
    <location>
        <begin position="6"/>
        <end position="30"/>
    </location>
</feature>
<organism evidence="3 4">
    <name type="scientific">Exilibacterium tricleocarpae</name>
    <dbReference type="NCBI Taxonomy" id="2591008"/>
    <lineage>
        <taxon>Bacteria</taxon>
        <taxon>Pseudomonadati</taxon>
        <taxon>Pseudomonadota</taxon>
        <taxon>Gammaproteobacteria</taxon>
        <taxon>Cellvibrionales</taxon>
        <taxon>Cellvibrionaceae</taxon>
        <taxon>Exilibacterium</taxon>
    </lineage>
</organism>
<dbReference type="InterPro" id="IPR013099">
    <property type="entry name" value="K_chnl_dom"/>
</dbReference>
<name>A0A545T5W1_9GAMM</name>
<evidence type="ECO:0000313" key="4">
    <source>
        <dbReference type="Proteomes" id="UP000319732"/>
    </source>
</evidence>
<evidence type="ECO:0000256" key="1">
    <source>
        <dbReference type="SAM" id="Phobius"/>
    </source>
</evidence>
<feature type="domain" description="Potassium channel" evidence="2">
    <location>
        <begin position="53"/>
        <end position="132"/>
    </location>
</feature>
<keyword evidence="3" id="KW-0407">Ion channel</keyword>
<dbReference type="GO" id="GO:0034220">
    <property type="term" value="P:monoatomic ion transmembrane transport"/>
    <property type="evidence" value="ECO:0007669"/>
    <property type="project" value="UniProtKB-KW"/>
</dbReference>
<dbReference type="Gene3D" id="1.10.287.70">
    <property type="match status" value="1"/>
</dbReference>